<gene>
    <name evidence="4" type="ORF">ACFFF6_12405</name>
</gene>
<dbReference type="RefSeq" id="WP_376981151.1">
    <property type="nucleotide sequence ID" value="NZ_JBHLSV010000014.1"/>
</dbReference>
<dbReference type="Pfam" id="PF00873">
    <property type="entry name" value="ACR_tran"/>
    <property type="match status" value="1"/>
</dbReference>
<dbReference type="SUPFAM" id="SSF82714">
    <property type="entry name" value="Multidrug efflux transporter AcrB TolC docking domain, DN and DC subdomains"/>
    <property type="match status" value="2"/>
</dbReference>
<feature type="transmembrane region" description="Helical" evidence="3">
    <location>
        <begin position="452"/>
        <end position="475"/>
    </location>
</feature>
<feature type="region of interest" description="Disordered" evidence="2">
    <location>
        <begin position="1121"/>
        <end position="1181"/>
    </location>
</feature>
<feature type="transmembrane region" description="Helical" evidence="3">
    <location>
        <begin position="355"/>
        <end position="377"/>
    </location>
</feature>
<sequence length="1195" mass="124425">MKRLASLSLHNRSFIALVCIAVSIIGAFAMTTMRQELVPSVALPQIQVMTTAPGSSSEQVRDRISAPVEQALGGLENVEGTSSTSQAGVSVVTVELTYGTDVARSTNQVDAALGRIEDQLPEGSEPQVVSGGTGDLPAVMLAISSDLVPSDLAGRLEASVVPELERVDGVARVAVIGAPEEIVRITPDEDALAERGLTTDDIATALDATGLSLPGGSVTDGDRTLDVVLGERIDSLESLEAMVIRPGEAAQGAEGQAGPDGRQEQEGTGQDGEQAEITTLADIATVQRTPEDPTSISRTDGRESLVLMITATADGNVVDISEGVSAALEEKLPGVGGNATSDVVFDQAPFIQDSILALAEEGLLGLLFAVGVILLFLRRVRPTVVTAISIPTSLLIAFIGMLVTGYTLNMLTLAALTISIGRVVDDSIVVIENITRHLAYGKTRMRAILDAVGEVAGAITASTLATVVVFLPIAVVGGMAGELFRPFALTVGIAMMSSLLVALTIVPVLAYWFLRAPRSAADVDPEDAEQVTAVREAAEAGEERSVLHRLYAPLLRASLDTVAGRVVTIVVALGVLAGTVLLLPMVKVSFLGDSGQNIASISQTLPAGTSLQESSDKAAASEEALLAIDGVQTVQTTIGGGMFAAGSGAHEISFSITTDPEADQEVLTEEMVAAISSLPEPGEVEAAEVMSMTGSSSVDILITGPTAKDRRAAHDAILAELDPLPSGVAEVSSDLEADTPTAVVTVDREAAARAGLTEEAVVGMVAQQMFPGAIGTITLDDTELDVLVEGSEPVSTLAQLEDLELAGGIPLTDLASVEEVASRPSISTRDTLETLTVSLRPSGEDVGPATDAANAAIEAAALPDGAEASVGGTAADIDETFGQLGIAMLAAILLVYVLLVWIFRSLVQPLILLVSIPFAATGALGLLVITGVPLGLPSMIGLLMLVGIVVTNAIVLIDLVNQHRRRGLALQEALHRGAATRLRPILMTAAATIFALTPMALGITGNGGFIAQPLAVVVIGGLVSSTLLTLVIVPVLYRLAEGPGERRRLRREEADAERARLREEAERARQEAIEAEAAELLAREEAERAERRAREQEAERAAERELVAAQVREQILRELVGPPRSGTGRRARTDADAAVEGEVLTAGSGSELVRHGGPAAPGSDLVGSDDHDERDRLRGEQRGWRAWLRGRRGRG</sequence>
<keyword evidence="1" id="KW-0175">Coiled coil</keyword>
<dbReference type="Gene3D" id="1.20.1640.10">
    <property type="entry name" value="Multidrug efflux transporter AcrB transmembrane domain"/>
    <property type="match status" value="2"/>
</dbReference>
<evidence type="ECO:0000256" key="3">
    <source>
        <dbReference type="SAM" id="Phobius"/>
    </source>
</evidence>
<dbReference type="InterPro" id="IPR001036">
    <property type="entry name" value="Acrflvin-R"/>
</dbReference>
<feature type="transmembrane region" description="Helical" evidence="3">
    <location>
        <begin position="884"/>
        <end position="903"/>
    </location>
</feature>
<feature type="transmembrane region" description="Helical" evidence="3">
    <location>
        <begin position="940"/>
        <end position="961"/>
    </location>
</feature>
<evidence type="ECO:0000256" key="1">
    <source>
        <dbReference type="SAM" id="Coils"/>
    </source>
</evidence>
<dbReference type="PANTHER" id="PTHR32063">
    <property type="match status" value="1"/>
</dbReference>
<feature type="transmembrane region" description="Helical" evidence="3">
    <location>
        <begin position="1015"/>
        <end position="1040"/>
    </location>
</feature>
<organism evidence="4 5">
    <name type="scientific">Brachybacterium hainanense</name>
    <dbReference type="NCBI Taxonomy" id="1541174"/>
    <lineage>
        <taxon>Bacteria</taxon>
        <taxon>Bacillati</taxon>
        <taxon>Actinomycetota</taxon>
        <taxon>Actinomycetes</taxon>
        <taxon>Micrococcales</taxon>
        <taxon>Dermabacteraceae</taxon>
        <taxon>Brachybacterium</taxon>
    </lineage>
</organism>
<feature type="region of interest" description="Disordered" evidence="2">
    <location>
        <begin position="250"/>
        <end position="272"/>
    </location>
</feature>
<evidence type="ECO:0000256" key="2">
    <source>
        <dbReference type="SAM" id="MobiDB-lite"/>
    </source>
</evidence>
<dbReference type="PANTHER" id="PTHR32063:SF0">
    <property type="entry name" value="SWARMING MOTILITY PROTEIN SWRC"/>
    <property type="match status" value="1"/>
</dbReference>
<keyword evidence="5" id="KW-1185">Reference proteome</keyword>
<feature type="transmembrane region" description="Helical" evidence="3">
    <location>
        <begin position="410"/>
        <end position="431"/>
    </location>
</feature>
<keyword evidence="3" id="KW-0812">Transmembrane</keyword>
<protein>
    <submittedName>
        <fullName evidence="4">Efflux RND transporter permease subunit</fullName>
    </submittedName>
</protein>
<feature type="transmembrane region" description="Helical" evidence="3">
    <location>
        <begin position="384"/>
        <end position="404"/>
    </location>
</feature>
<comment type="caution">
    <text evidence="4">The sequence shown here is derived from an EMBL/GenBank/DDBJ whole genome shotgun (WGS) entry which is preliminary data.</text>
</comment>
<dbReference type="PRINTS" id="PR00702">
    <property type="entry name" value="ACRIFLAVINRP"/>
</dbReference>
<proteinExistence type="predicted"/>
<dbReference type="SUPFAM" id="SSF82693">
    <property type="entry name" value="Multidrug efflux transporter AcrB pore domain, PN1, PN2, PC1 and PC2 subdomains"/>
    <property type="match status" value="2"/>
</dbReference>
<accession>A0ABV6RDC8</accession>
<dbReference type="Gene3D" id="3.30.70.1320">
    <property type="entry name" value="Multidrug efflux transporter AcrB pore domain like"/>
    <property type="match status" value="1"/>
</dbReference>
<feature type="coiled-coil region" evidence="1">
    <location>
        <begin position="1046"/>
        <end position="1106"/>
    </location>
</feature>
<keyword evidence="3" id="KW-1133">Transmembrane helix</keyword>
<dbReference type="Gene3D" id="3.30.70.1430">
    <property type="entry name" value="Multidrug efflux transporter AcrB pore domain"/>
    <property type="match status" value="2"/>
</dbReference>
<dbReference type="EMBL" id="JBHLSV010000014">
    <property type="protein sequence ID" value="MFC0674761.1"/>
    <property type="molecule type" value="Genomic_DNA"/>
</dbReference>
<feature type="transmembrane region" description="Helical" evidence="3">
    <location>
        <begin position="487"/>
        <end position="514"/>
    </location>
</feature>
<dbReference type="Proteomes" id="UP001589793">
    <property type="component" value="Unassembled WGS sequence"/>
</dbReference>
<keyword evidence="3" id="KW-0472">Membrane</keyword>
<reference evidence="4 5" key="1">
    <citation type="submission" date="2024-09" db="EMBL/GenBank/DDBJ databases">
        <authorList>
            <person name="Sun Q."/>
            <person name="Mori K."/>
        </authorList>
    </citation>
    <scope>NUCLEOTIDE SEQUENCE [LARGE SCALE GENOMIC DNA]</scope>
    <source>
        <strain evidence="4 5">CICC 10874</strain>
    </source>
</reference>
<feature type="transmembrane region" description="Helical" evidence="3">
    <location>
        <begin position="910"/>
        <end position="934"/>
    </location>
</feature>
<evidence type="ECO:0000313" key="5">
    <source>
        <dbReference type="Proteomes" id="UP001589793"/>
    </source>
</evidence>
<dbReference type="InterPro" id="IPR027463">
    <property type="entry name" value="AcrB_DN_DC_subdom"/>
</dbReference>
<name>A0ABV6RDC8_9MICO</name>
<feature type="compositionally biased region" description="Basic and acidic residues" evidence="2">
    <location>
        <begin position="1168"/>
        <end position="1181"/>
    </location>
</feature>
<evidence type="ECO:0000313" key="4">
    <source>
        <dbReference type="EMBL" id="MFC0674761.1"/>
    </source>
</evidence>
<dbReference type="Gene3D" id="3.30.2090.10">
    <property type="entry name" value="Multidrug efflux transporter AcrB TolC docking domain, DN and DC subdomains"/>
    <property type="match status" value="2"/>
</dbReference>
<feature type="transmembrane region" description="Helical" evidence="3">
    <location>
        <begin position="566"/>
        <end position="586"/>
    </location>
</feature>
<dbReference type="SUPFAM" id="SSF82866">
    <property type="entry name" value="Multidrug efflux transporter AcrB transmembrane domain"/>
    <property type="match status" value="2"/>
</dbReference>
<dbReference type="Gene3D" id="3.30.70.1440">
    <property type="entry name" value="Multidrug efflux transporter AcrB pore domain"/>
    <property type="match status" value="1"/>
</dbReference>
<feature type="transmembrane region" description="Helical" evidence="3">
    <location>
        <begin position="982"/>
        <end position="1003"/>
    </location>
</feature>